<protein>
    <recommendedName>
        <fullName evidence="1">DNA replication complex GINS protein PSF3</fullName>
    </recommendedName>
</protein>
<evidence type="ECO:0000313" key="4">
    <source>
        <dbReference type="EMBL" id="TFY72095.1"/>
    </source>
</evidence>
<dbReference type="OrthoDB" id="10251744at2759"/>
<dbReference type="PANTHER" id="PTHR22768:SF0">
    <property type="entry name" value="DNA REPLICATION COMPLEX GINS PROTEIN PSF3"/>
    <property type="match status" value="1"/>
</dbReference>
<comment type="function">
    <text evidence="1">The GINS complex plays an essential role in the initiation of DNA replication.</text>
</comment>
<comment type="similarity">
    <text evidence="1">Belongs to the GINS3/PSF3 family.</text>
</comment>
<feature type="region of interest" description="Disordered" evidence="2">
    <location>
        <begin position="251"/>
        <end position="312"/>
    </location>
</feature>
<dbReference type="EMBL" id="SEOQ01000025">
    <property type="protein sequence ID" value="TFY72095.1"/>
    <property type="molecule type" value="Genomic_DNA"/>
</dbReference>
<dbReference type="InterPro" id="IPR055221">
    <property type="entry name" value="PSF3_N"/>
</dbReference>
<evidence type="ECO:0000313" key="5">
    <source>
        <dbReference type="Proteomes" id="UP000298327"/>
    </source>
</evidence>
<dbReference type="STRING" id="205917.A0A4Y9ZBB9"/>
<evidence type="ECO:0000259" key="3">
    <source>
        <dbReference type="Pfam" id="PF22466"/>
    </source>
</evidence>
<keyword evidence="5" id="KW-1185">Reference proteome</keyword>
<keyword evidence="1" id="KW-0235">DNA replication</keyword>
<keyword evidence="1" id="KW-0539">Nucleus</keyword>
<gene>
    <name evidence="4" type="ORF">EVG20_g892</name>
</gene>
<comment type="subunit">
    <text evidence="1">Component of the GINS complex.</text>
</comment>
<evidence type="ECO:0000256" key="1">
    <source>
        <dbReference type="RuleBase" id="RU367161"/>
    </source>
</evidence>
<dbReference type="GO" id="GO:1902975">
    <property type="term" value="P:mitotic DNA replication initiation"/>
    <property type="evidence" value="ECO:0007669"/>
    <property type="project" value="TreeGrafter"/>
</dbReference>
<dbReference type="InterPro" id="IPR038437">
    <property type="entry name" value="GINS_Psf3_sf"/>
</dbReference>
<dbReference type="InterPro" id="IPR010492">
    <property type="entry name" value="GINS_Psf3"/>
</dbReference>
<dbReference type="AlphaFoldDB" id="A0A4Y9ZBB9"/>
<dbReference type="SUPFAM" id="SSF158573">
    <property type="entry name" value="GINS helical bundle-like"/>
    <property type="match status" value="1"/>
</dbReference>
<sequence length="312" mass="33884">MEEDYYSVEAILAENQKIQCTFKVDIPDLGHLDGGNERDVGPLFQQCVCTLTAAPDKSAKQNTATSLDVLHPHIFVGICPTLVDFVLNYPSSRDCVDFTIPPPFTARVRNALNAEAKSVQLSGLVGAGGLWYGFGKSLIKLLDDAPANEMSDILTKTFKNRLVEVIDQAQHFAALGPAGGGQSGDVSQSFREGLDGTEREREDHYLCFIIPSKVTSRVTQYLHLLKKARNEQSNASSMAVRANRWIFPAVSTASESKTTSSKAKAASKTRRNVGLREDPGASMPDMNDPSESASEDSAEGAMTRRVSRAVQV</sequence>
<dbReference type="Pfam" id="PF22466">
    <property type="entry name" value="PSF3_N"/>
    <property type="match status" value="1"/>
</dbReference>
<comment type="caution">
    <text evidence="4">The sequence shown here is derived from an EMBL/GenBank/DDBJ whole genome shotgun (WGS) entry which is preliminary data.</text>
</comment>
<proteinExistence type="inferred from homology"/>
<dbReference type="CDD" id="cd21693">
    <property type="entry name" value="GINS_B_Psf3"/>
    <property type="match status" value="1"/>
</dbReference>
<dbReference type="GO" id="GO:0000811">
    <property type="term" value="C:GINS complex"/>
    <property type="evidence" value="ECO:0007669"/>
    <property type="project" value="UniProtKB-UniRule"/>
</dbReference>
<organism evidence="4 5">
    <name type="scientific">Dentipellis fragilis</name>
    <dbReference type="NCBI Taxonomy" id="205917"/>
    <lineage>
        <taxon>Eukaryota</taxon>
        <taxon>Fungi</taxon>
        <taxon>Dikarya</taxon>
        <taxon>Basidiomycota</taxon>
        <taxon>Agaricomycotina</taxon>
        <taxon>Agaricomycetes</taxon>
        <taxon>Russulales</taxon>
        <taxon>Hericiaceae</taxon>
        <taxon>Dentipellis</taxon>
    </lineage>
</organism>
<name>A0A4Y9ZBB9_9AGAM</name>
<dbReference type="Proteomes" id="UP000298327">
    <property type="component" value="Unassembled WGS sequence"/>
</dbReference>
<dbReference type="SUPFAM" id="SSF160059">
    <property type="entry name" value="PriA/YqbF domain"/>
    <property type="match status" value="1"/>
</dbReference>
<feature type="domain" description="DNA replication complex GINS protein PSF3 N-terminal" evidence="3">
    <location>
        <begin position="6"/>
        <end position="38"/>
    </location>
</feature>
<accession>A0A4Y9ZBB9</accession>
<dbReference type="Gene3D" id="1.20.58.2050">
    <property type="match status" value="1"/>
</dbReference>
<reference evidence="4 5" key="1">
    <citation type="submission" date="2019-02" db="EMBL/GenBank/DDBJ databases">
        <title>Genome sequencing of the rare red list fungi Dentipellis fragilis.</title>
        <authorList>
            <person name="Buettner E."/>
            <person name="Kellner H."/>
        </authorList>
    </citation>
    <scope>NUCLEOTIDE SEQUENCE [LARGE SCALE GENOMIC DNA]</scope>
    <source>
        <strain evidence="4 5">DSM 105465</strain>
    </source>
</reference>
<evidence type="ECO:0000256" key="2">
    <source>
        <dbReference type="SAM" id="MobiDB-lite"/>
    </source>
</evidence>
<comment type="subcellular location">
    <subcellularLocation>
        <location evidence="1">Nucleus</location>
    </subcellularLocation>
</comment>
<dbReference type="CDD" id="cd11713">
    <property type="entry name" value="GINS_A_psf3"/>
    <property type="match status" value="1"/>
</dbReference>
<feature type="compositionally biased region" description="Low complexity" evidence="2">
    <location>
        <begin position="251"/>
        <end position="264"/>
    </location>
</feature>
<dbReference type="PANTHER" id="PTHR22768">
    <property type="entry name" value="DNA REPLICATION COMPLEX GINS PROTEIN PSF3"/>
    <property type="match status" value="1"/>
</dbReference>
<dbReference type="InterPro" id="IPR036224">
    <property type="entry name" value="GINS_bundle-like_dom_sf"/>
</dbReference>